<dbReference type="NCBIfam" id="NF001377">
    <property type="entry name" value="PRK00278.2-4"/>
    <property type="match status" value="1"/>
</dbReference>
<dbReference type="Gene3D" id="3.20.20.70">
    <property type="entry name" value="Aldolase class I"/>
    <property type="match status" value="1"/>
</dbReference>
<feature type="region of interest" description="Disordered" evidence="11">
    <location>
        <begin position="1"/>
        <end position="36"/>
    </location>
</feature>
<reference evidence="13 14" key="1">
    <citation type="submission" date="2018-04" db="EMBL/GenBank/DDBJ databases">
        <title>Methylobacterium sp. PR1016A genome.</title>
        <authorList>
            <person name="Park W."/>
        </authorList>
    </citation>
    <scope>NUCLEOTIDE SEQUENCE [LARGE SCALE GENOMIC DNA]</scope>
    <source>
        <strain evidence="13 14">PR1016A</strain>
    </source>
</reference>
<evidence type="ECO:0000256" key="1">
    <source>
        <dbReference type="ARBA" id="ARBA00001633"/>
    </source>
</evidence>
<dbReference type="InterPro" id="IPR045186">
    <property type="entry name" value="Indole-3-glycerol_P_synth"/>
</dbReference>
<feature type="domain" description="Indole-3-glycerol phosphate synthase" evidence="12">
    <location>
        <begin position="40"/>
        <end position="294"/>
    </location>
</feature>
<evidence type="ECO:0000256" key="7">
    <source>
        <dbReference type="ARBA" id="ARBA00022822"/>
    </source>
</evidence>
<dbReference type="FunFam" id="3.20.20.70:FF:000024">
    <property type="entry name" value="Indole-3-glycerol phosphate synthase"/>
    <property type="match status" value="1"/>
</dbReference>
<dbReference type="KEGG" id="mee:DA075_20180"/>
<keyword evidence="9 10" id="KW-0456">Lyase</keyword>
<dbReference type="GO" id="GO:0000162">
    <property type="term" value="P:L-tryptophan biosynthetic process"/>
    <property type="evidence" value="ECO:0007669"/>
    <property type="project" value="UniProtKB-UniRule"/>
</dbReference>
<dbReference type="PROSITE" id="PS00614">
    <property type="entry name" value="IGPS"/>
    <property type="match status" value="1"/>
</dbReference>
<dbReference type="Proteomes" id="UP000244755">
    <property type="component" value="Chromosome 1"/>
</dbReference>
<evidence type="ECO:0000313" key="13">
    <source>
        <dbReference type="EMBL" id="AWB22936.1"/>
    </source>
</evidence>
<dbReference type="GO" id="GO:0004640">
    <property type="term" value="F:phosphoribosylanthranilate isomerase activity"/>
    <property type="evidence" value="ECO:0007669"/>
    <property type="project" value="TreeGrafter"/>
</dbReference>
<dbReference type="EC" id="4.1.1.48" evidence="3 10"/>
<protein>
    <recommendedName>
        <fullName evidence="4 10">Indole-3-glycerol phosphate synthase</fullName>
        <shortName evidence="10">IGPS</shortName>
        <ecNumber evidence="3 10">4.1.1.48</ecNumber>
    </recommendedName>
</protein>
<dbReference type="PANTHER" id="PTHR22854">
    <property type="entry name" value="TRYPTOPHAN BIOSYNTHESIS PROTEIN"/>
    <property type="match status" value="1"/>
</dbReference>
<dbReference type="Pfam" id="PF00218">
    <property type="entry name" value="IGPS"/>
    <property type="match status" value="1"/>
</dbReference>
<comment type="catalytic activity">
    <reaction evidence="1 10">
        <text>1-(2-carboxyphenylamino)-1-deoxy-D-ribulose 5-phosphate + H(+) = (1S,2R)-1-C-(indol-3-yl)glycerol 3-phosphate + CO2 + H2O</text>
        <dbReference type="Rhea" id="RHEA:23476"/>
        <dbReference type="ChEBI" id="CHEBI:15377"/>
        <dbReference type="ChEBI" id="CHEBI:15378"/>
        <dbReference type="ChEBI" id="CHEBI:16526"/>
        <dbReference type="ChEBI" id="CHEBI:58613"/>
        <dbReference type="ChEBI" id="CHEBI:58866"/>
        <dbReference type="EC" id="4.1.1.48"/>
    </reaction>
</comment>
<keyword evidence="5 10" id="KW-0028">Amino-acid biosynthesis</keyword>
<proteinExistence type="inferred from homology"/>
<dbReference type="PANTHER" id="PTHR22854:SF2">
    <property type="entry name" value="INDOLE-3-GLYCEROL-PHOSPHATE SYNTHASE"/>
    <property type="match status" value="1"/>
</dbReference>
<dbReference type="UniPathway" id="UPA00035">
    <property type="reaction ID" value="UER00043"/>
</dbReference>
<dbReference type="AlphaFoldDB" id="A0A2R4WN37"/>
<dbReference type="NCBIfam" id="NF001370">
    <property type="entry name" value="PRK00278.1-2"/>
    <property type="match status" value="1"/>
</dbReference>
<gene>
    <name evidence="10" type="primary">trpC</name>
    <name evidence="13" type="ORF">DA075_20180</name>
</gene>
<evidence type="ECO:0000256" key="10">
    <source>
        <dbReference type="HAMAP-Rule" id="MF_00134"/>
    </source>
</evidence>
<keyword evidence="7 10" id="KW-0822">Tryptophan biosynthesis</keyword>
<evidence type="ECO:0000256" key="9">
    <source>
        <dbReference type="ARBA" id="ARBA00023239"/>
    </source>
</evidence>
<evidence type="ECO:0000256" key="6">
    <source>
        <dbReference type="ARBA" id="ARBA00022793"/>
    </source>
</evidence>
<evidence type="ECO:0000313" key="14">
    <source>
        <dbReference type="Proteomes" id="UP000244755"/>
    </source>
</evidence>
<accession>A0A2R4WN37</accession>
<dbReference type="OrthoDB" id="9804217at2"/>
<evidence type="ECO:0000256" key="3">
    <source>
        <dbReference type="ARBA" id="ARBA00012362"/>
    </source>
</evidence>
<keyword evidence="8 10" id="KW-0057">Aromatic amino acid biosynthesis</keyword>
<dbReference type="HAMAP" id="MF_00134_B">
    <property type="entry name" value="IGPS_B"/>
    <property type="match status" value="1"/>
</dbReference>
<evidence type="ECO:0000256" key="8">
    <source>
        <dbReference type="ARBA" id="ARBA00023141"/>
    </source>
</evidence>
<keyword evidence="6 10" id="KW-0210">Decarboxylase</keyword>
<dbReference type="InterPro" id="IPR013798">
    <property type="entry name" value="Indole-3-glycerol_P_synth_dom"/>
</dbReference>
<dbReference type="InterPro" id="IPR001468">
    <property type="entry name" value="Indole-3-GlycerolPSynthase_CS"/>
</dbReference>
<comment type="pathway">
    <text evidence="2 10">Amino-acid biosynthesis; L-tryptophan biosynthesis; L-tryptophan from chorismate: step 4/5.</text>
</comment>
<dbReference type="InterPro" id="IPR011060">
    <property type="entry name" value="RibuloseP-bd_barrel"/>
</dbReference>
<name>A0A2R4WN37_9HYPH</name>
<dbReference type="GO" id="GO:0004425">
    <property type="term" value="F:indole-3-glycerol-phosphate synthase activity"/>
    <property type="evidence" value="ECO:0007669"/>
    <property type="project" value="UniProtKB-UniRule"/>
</dbReference>
<evidence type="ECO:0000256" key="2">
    <source>
        <dbReference type="ARBA" id="ARBA00004696"/>
    </source>
</evidence>
<feature type="compositionally biased region" description="Low complexity" evidence="11">
    <location>
        <begin position="12"/>
        <end position="26"/>
    </location>
</feature>
<evidence type="ECO:0000256" key="4">
    <source>
        <dbReference type="ARBA" id="ARBA00018080"/>
    </source>
</evidence>
<sequence>MPPPTRSRGEDTALSDTDTTSQDSTSPEGEARPRPADVLAHIEAYKRREIAAAKLRVPLAELEKRAAKADPPRGFADAIAAHVAEGRFALIAEIKKASPSRGLIREDFDPPALARAYEAGGATCLSVLTDEPSFKGKPEYLTAARAACSLPVLRKDFLFEPYQVVEARAWGADCILVIMASLDDEEAAGLVETAHDLGMDVLVEVHDEAELARALPLGTRLIGVNNRDLRTFKVSLDNAVRLSPLVPPDRILVGESGIGSHADAQTLGKAGIRTLLVGESLMRQDDVTAATRQLLFGAQA</sequence>
<dbReference type="InterPro" id="IPR013785">
    <property type="entry name" value="Aldolase_TIM"/>
</dbReference>
<dbReference type="CDD" id="cd00331">
    <property type="entry name" value="IGPS"/>
    <property type="match status" value="1"/>
</dbReference>
<dbReference type="SUPFAM" id="SSF51366">
    <property type="entry name" value="Ribulose-phoshate binding barrel"/>
    <property type="match status" value="1"/>
</dbReference>
<evidence type="ECO:0000256" key="5">
    <source>
        <dbReference type="ARBA" id="ARBA00022605"/>
    </source>
</evidence>
<evidence type="ECO:0000259" key="12">
    <source>
        <dbReference type="Pfam" id="PF00218"/>
    </source>
</evidence>
<keyword evidence="14" id="KW-1185">Reference proteome</keyword>
<dbReference type="EMBL" id="CP028843">
    <property type="protein sequence ID" value="AWB22936.1"/>
    <property type="molecule type" value="Genomic_DNA"/>
</dbReference>
<evidence type="ECO:0000256" key="11">
    <source>
        <dbReference type="SAM" id="MobiDB-lite"/>
    </source>
</evidence>
<organism evidence="13 14">
    <name type="scientific">Methylobacterium currus</name>
    <dbReference type="NCBI Taxonomy" id="2051553"/>
    <lineage>
        <taxon>Bacteria</taxon>
        <taxon>Pseudomonadati</taxon>
        <taxon>Pseudomonadota</taxon>
        <taxon>Alphaproteobacteria</taxon>
        <taxon>Hyphomicrobiales</taxon>
        <taxon>Methylobacteriaceae</taxon>
        <taxon>Methylobacterium</taxon>
    </lineage>
</organism>
<dbReference type="NCBIfam" id="NF001373">
    <property type="entry name" value="PRK00278.1-6"/>
    <property type="match status" value="1"/>
</dbReference>
<comment type="similarity">
    <text evidence="10">Belongs to the TrpC family.</text>
</comment>